<dbReference type="CDD" id="cd07363">
    <property type="entry name" value="45_DOPA_Dioxygenase"/>
    <property type="match status" value="1"/>
</dbReference>
<dbReference type="GO" id="GO:0050297">
    <property type="term" value="F:stizolobate synthase activity"/>
    <property type="evidence" value="ECO:0007669"/>
    <property type="project" value="UniProtKB-EC"/>
</dbReference>
<comment type="caution">
    <text evidence="7">The sequence shown here is derived from an EMBL/GenBank/DDBJ whole genome shotgun (WGS) entry which is preliminary data.</text>
</comment>
<keyword evidence="8" id="KW-1185">Reference proteome</keyword>
<evidence type="ECO:0000259" key="6">
    <source>
        <dbReference type="Pfam" id="PF02900"/>
    </source>
</evidence>
<comment type="cofactor">
    <cofactor evidence="1">
        <name>Zn(2+)</name>
        <dbReference type="ChEBI" id="CHEBI:29105"/>
    </cofactor>
</comment>
<dbReference type="InterPro" id="IPR004183">
    <property type="entry name" value="Xdiol_dOase_suB"/>
</dbReference>
<comment type="similarity">
    <text evidence="2">Belongs to the DODA-type extradiol aromatic ring-opening dioxygenase family.</text>
</comment>
<keyword evidence="4" id="KW-0862">Zinc</keyword>
<dbReference type="Proteomes" id="UP000606600">
    <property type="component" value="Unassembled WGS sequence"/>
</dbReference>
<evidence type="ECO:0000313" key="8">
    <source>
        <dbReference type="Proteomes" id="UP000606600"/>
    </source>
</evidence>
<evidence type="ECO:0000313" key="7">
    <source>
        <dbReference type="EMBL" id="MBD1362596.1"/>
    </source>
</evidence>
<feature type="domain" description="Extradiol ring-cleavage dioxygenase class III enzyme subunit B" evidence="6">
    <location>
        <begin position="31"/>
        <end position="266"/>
    </location>
</feature>
<dbReference type="Pfam" id="PF02900">
    <property type="entry name" value="LigB"/>
    <property type="match status" value="1"/>
</dbReference>
<dbReference type="InterPro" id="IPR014436">
    <property type="entry name" value="Extradiol_dOase_DODA"/>
</dbReference>
<gene>
    <name evidence="7" type="primary">ygiD</name>
    <name evidence="7" type="ORF">IDJ77_02135</name>
</gene>
<organism evidence="7 8">
    <name type="scientific">Mucilaginibacter pankratovii</name>
    <dbReference type="NCBI Taxonomy" id="2772110"/>
    <lineage>
        <taxon>Bacteria</taxon>
        <taxon>Pseudomonadati</taxon>
        <taxon>Bacteroidota</taxon>
        <taxon>Sphingobacteriia</taxon>
        <taxon>Sphingobacteriales</taxon>
        <taxon>Sphingobacteriaceae</taxon>
        <taxon>Mucilaginibacter</taxon>
    </lineage>
</organism>
<evidence type="ECO:0000256" key="1">
    <source>
        <dbReference type="ARBA" id="ARBA00001947"/>
    </source>
</evidence>
<dbReference type="NCBIfam" id="NF007914">
    <property type="entry name" value="PRK10628.1"/>
    <property type="match status" value="1"/>
</dbReference>
<keyword evidence="7" id="KW-0223">Dioxygenase</keyword>
<dbReference type="EC" id="1.13.11.29" evidence="7"/>
<evidence type="ECO:0000256" key="4">
    <source>
        <dbReference type="ARBA" id="ARBA00022833"/>
    </source>
</evidence>
<dbReference type="PANTHER" id="PTHR30096">
    <property type="entry name" value="4,5-DOPA DIOXYGENASE EXTRADIOL-LIKE PROTEIN"/>
    <property type="match status" value="1"/>
</dbReference>
<reference evidence="7 8" key="1">
    <citation type="submission" date="2020-09" db="EMBL/GenBank/DDBJ databases">
        <title>Novel species of Mucilaginibacter isolated from a glacier on the Tibetan Plateau.</title>
        <authorList>
            <person name="Liu Q."/>
            <person name="Xin Y.-H."/>
        </authorList>
    </citation>
    <scope>NUCLEOTIDE SEQUENCE [LARGE SCALE GENOMIC DNA]</scope>
    <source>
        <strain evidence="7 8">ZT4R22</strain>
    </source>
</reference>
<name>A0ABR7WJV3_9SPHI</name>
<accession>A0ABR7WJV3</accession>
<dbReference type="RefSeq" id="WP_191187269.1">
    <property type="nucleotide sequence ID" value="NZ_JACWMY010000001.1"/>
</dbReference>
<sequence length="274" mass="31434">MKLQELANIAGNFPVREKTMPMLFIGHGHPMNALWDNDFTQTLTKLGKNMDKPSAVLVISAHWETIGTYVSVNPKPRTIHDFGGFSKELFDVRYEPKGHPELARELKSMVSITDVIEDHDMGLDHGAWTVLKFIWPDADVPVFEMSMDYSKPAAFHYQLGEQLKELRRKGVLILCSGNIVHNLRMIDWRDIDAKPYDWNLEFDQFVKNQLENRNFEALINYEKAGAAARLSIPTNDHYLPLMYALGLIEKNEAIKHIYEGYQFGSLSMRCFQAG</sequence>
<proteinExistence type="inferred from homology"/>
<keyword evidence="3" id="KW-0479">Metal-binding</keyword>
<dbReference type="SUPFAM" id="SSF53213">
    <property type="entry name" value="LigB-like"/>
    <property type="match status" value="1"/>
</dbReference>
<dbReference type="EMBL" id="JACWMY010000001">
    <property type="protein sequence ID" value="MBD1362596.1"/>
    <property type="molecule type" value="Genomic_DNA"/>
</dbReference>
<dbReference type="PANTHER" id="PTHR30096:SF0">
    <property type="entry name" value="4,5-DOPA DIOXYGENASE EXTRADIOL-LIKE PROTEIN"/>
    <property type="match status" value="1"/>
</dbReference>
<evidence type="ECO:0000256" key="2">
    <source>
        <dbReference type="ARBA" id="ARBA00007581"/>
    </source>
</evidence>
<evidence type="ECO:0000256" key="5">
    <source>
        <dbReference type="ARBA" id="ARBA00023002"/>
    </source>
</evidence>
<dbReference type="Gene3D" id="3.40.830.10">
    <property type="entry name" value="LigB-like"/>
    <property type="match status" value="1"/>
</dbReference>
<protein>
    <submittedName>
        <fullName evidence="7">4,5-DOPA dioxygenase extradiol</fullName>
        <ecNumber evidence="7">1.13.11.29</ecNumber>
    </submittedName>
</protein>
<dbReference type="PIRSF" id="PIRSF006157">
    <property type="entry name" value="Doxgns_DODA"/>
    <property type="match status" value="1"/>
</dbReference>
<evidence type="ECO:0000256" key="3">
    <source>
        <dbReference type="ARBA" id="ARBA00022723"/>
    </source>
</evidence>
<keyword evidence="5 7" id="KW-0560">Oxidoreductase</keyword>